<organism evidence="1 2">
    <name type="scientific">Acinetobacter higginsii</name>
    <dbReference type="NCBI Taxonomy" id="70347"/>
    <lineage>
        <taxon>Bacteria</taxon>
        <taxon>Pseudomonadati</taxon>
        <taxon>Pseudomonadota</taxon>
        <taxon>Gammaproteobacteria</taxon>
        <taxon>Moraxellales</taxon>
        <taxon>Moraxellaceae</taxon>
        <taxon>Acinetobacter</taxon>
    </lineage>
</organism>
<proteinExistence type="predicted"/>
<dbReference type="RefSeq" id="WP_004807718.1">
    <property type="nucleotide sequence ID" value="NZ_KB849440.1"/>
</dbReference>
<accession>N8W701</accession>
<comment type="caution">
    <text evidence="1">The sequence shown here is derived from an EMBL/GenBank/DDBJ whole genome shotgun (WGS) entry which is preliminary data.</text>
</comment>
<dbReference type="eggNOG" id="ENOG502ZAVR">
    <property type="taxonomic scope" value="Bacteria"/>
</dbReference>
<evidence type="ECO:0000313" key="1">
    <source>
        <dbReference type="EMBL" id="ENV07766.1"/>
    </source>
</evidence>
<protein>
    <submittedName>
        <fullName evidence="1">Uncharacterized protein</fullName>
    </submittedName>
</protein>
<evidence type="ECO:0000313" key="2">
    <source>
        <dbReference type="Proteomes" id="UP000013209"/>
    </source>
</evidence>
<sequence>MAGIIDIPFVGQSYHLKDWSIDCQRTLNLYPQVVESGNAPQVSALLPTEGLLKRYEFTGSIRGLYALSDCVLVVAGTKLHRIKDGVTTEIGTITGTDLVTFDDNSLQVMITGADAYKYTIADNTLTQLLINDDTGFFGASSVTFLDSRFIWTVPGTGRIQWSKLLTTDTTALSYATAEAKSDDLVRVIASNGQLWLIGTNTTEIWNSTGSQDLPYQRQSGAYIPVGCVAKNSIAVFGSSLVWLAQTEHGDNQIMMTQGYQMQRISNHAIETEISNYERTDDAYAFSYQQQGHSFYLISFLTAQKTWVFDATTGMWHERSFYNQDTSKHERHRAQVHCFFKTEHLVGDHSNGKVYSLTQQRKEINDWHNLRRQANDQGFDWNRLGGQVISTAPIALTGGGGYAAVAARGALGGGAIGATSYANDANERFKNTAFGGAGGAAGGVLGKAAGTIVSNVGQKIAQKAKPISNTEVETKIHLLLSSLDNGGTNSMNIRLSDFSAQAQHAIKQQVKELMQKGLNPDAQTLARMGVFSDLKTRGIDFRPTLKQATGNPSIWTKETELSKLTGAEKLSQKYADDHSNLKSALDNLEQKTGGNYLDDFATGESILKSLRTQDQSRKNFIAAMYDHAKSLTGNDLQLNPQRFANNMKNSLDQDLVDISLIPSPLLKRTQDFIDGKIPFNLAQKEVLVKQINKRMQGADNQTKFALSSFRDSLEREVDLSLNQFGNNLNRQAKAAWDDAREAASGRFGLIKRTPAIEKAVSDAEPDKAFNDLILKGNIRQVESLASEIKHDSYAFNNVRQAIIKSISERSVGISGNFSPKGMDTALKSIGDRKLSIFFNQDELKYLKNISMAGKYLISQPPGSNVNNSGTAAALMNHFNVISNSPVVKAIADRYVVSPTRGVRAEISIQNGSKALNKTAKSTDTTPSNKKLIDRLTRLGFLSGTNSAKE</sequence>
<dbReference type="PATRIC" id="fig|1144672.3.peg.3499"/>
<gene>
    <name evidence="1" type="ORF">F966_03623</name>
</gene>
<name>N8W701_9GAMM</name>
<dbReference type="EMBL" id="APPH01000020">
    <property type="protein sequence ID" value="ENV07766.1"/>
    <property type="molecule type" value="Genomic_DNA"/>
</dbReference>
<dbReference type="HOGENOM" id="CLU_310299_0_0_6"/>
<dbReference type="Proteomes" id="UP000013209">
    <property type="component" value="Unassembled WGS sequence"/>
</dbReference>
<reference evidence="1 2" key="1">
    <citation type="submission" date="2013-02" db="EMBL/GenBank/DDBJ databases">
        <title>The Genome Sequence of Acinetobacter sp. CIP 56.2.</title>
        <authorList>
            <consortium name="The Broad Institute Genome Sequencing Platform"/>
            <consortium name="The Broad Institute Genome Sequencing Center for Infectious Disease"/>
            <person name="Cerqueira G."/>
            <person name="Feldgarden M."/>
            <person name="Courvalin P."/>
            <person name="Perichon B."/>
            <person name="Grillot-Courvalin C."/>
            <person name="Clermont D."/>
            <person name="Rocha E."/>
            <person name="Yoon E.-J."/>
            <person name="Nemec A."/>
            <person name="Walker B."/>
            <person name="Young S.K."/>
            <person name="Zeng Q."/>
            <person name="Gargeya S."/>
            <person name="Fitzgerald M."/>
            <person name="Haas B."/>
            <person name="Abouelleil A."/>
            <person name="Alvarado L."/>
            <person name="Arachchi H.M."/>
            <person name="Berlin A.M."/>
            <person name="Chapman S.B."/>
            <person name="Dewar J."/>
            <person name="Goldberg J."/>
            <person name="Griggs A."/>
            <person name="Gujja S."/>
            <person name="Hansen M."/>
            <person name="Howarth C."/>
            <person name="Imamovic A."/>
            <person name="Larimer J."/>
            <person name="McCowan C."/>
            <person name="Murphy C."/>
            <person name="Neiman D."/>
            <person name="Pearson M."/>
            <person name="Priest M."/>
            <person name="Roberts A."/>
            <person name="Saif S."/>
            <person name="Shea T."/>
            <person name="Sisk P."/>
            <person name="Sykes S."/>
            <person name="Wortman J."/>
            <person name="Nusbaum C."/>
            <person name="Birren B."/>
        </authorList>
    </citation>
    <scope>NUCLEOTIDE SEQUENCE [LARGE SCALE GENOMIC DNA]</scope>
    <source>
        <strain evidence="1 2">CIP 56.2</strain>
    </source>
</reference>
<dbReference type="AlphaFoldDB" id="N8W701"/>
<dbReference type="STRING" id="1144672.F966_03623"/>